<evidence type="ECO:0000256" key="14">
    <source>
        <dbReference type="PIRSR" id="PIRSR602403-1"/>
    </source>
</evidence>
<evidence type="ECO:0000256" key="10">
    <source>
        <dbReference type="ARBA" id="ARBA00023002"/>
    </source>
</evidence>
<keyword evidence="17" id="KW-1185">Reference proteome</keyword>
<dbReference type="PANTHER" id="PTHR24291:SF189">
    <property type="entry name" value="CYTOCHROME P450 4C3-RELATED"/>
    <property type="match status" value="1"/>
</dbReference>
<evidence type="ECO:0000256" key="3">
    <source>
        <dbReference type="ARBA" id="ARBA00004174"/>
    </source>
</evidence>
<evidence type="ECO:0000256" key="4">
    <source>
        <dbReference type="ARBA" id="ARBA00004406"/>
    </source>
</evidence>
<evidence type="ECO:0000256" key="15">
    <source>
        <dbReference type="RuleBase" id="RU000461"/>
    </source>
</evidence>
<dbReference type="InterPro" id="IPR002403">
    <property type="entry name" value="Cyt_P450_E_grp-IV"/>
</dbReference>
<gene>
    <name evidence="16" type="ORF">O3M35_007295</name>
</gene>
<evidence type="ECO:0000313" key="17">
    <source>
        <dbReference type="Proteomes" id="UP001461498"/>
    </source>
</evidence>
<comment type="subcellular location">
    <subcellularLocation>
        <location evidence="4">Endoplasmic reticulum membrane</location>
        <topology evidence="4">Peripheral membrane protein</topology>
    </subcellularLocation>
    <subcellularLocation>
        <location evidence="3">Microsome membrane</location>
        <topology evidence="3">Peripheral membrane protein</topology>
    </subcellularLocation>
</comment>
<keyword evidence="7 14" id="KW-0479">Metal-binding</keyword>
<comment type="caution">
    <text evidence="16">The sequence shown here is derived from an EMBL/GenBank/DDBJ whole genome shotgun (WGS) entry which is preliminary data.</text>
</comment>
<dbReference type="AlphaFoldDB" id="A0AAW1DAC2"/>
<proteinExistence type="inferred from homology"/>
<evidence type="ECO:0000256" key="2">
    <source>
        <dbReference type="ARBA" id="ARBA00003690"/>
    </source>
</evidence>
<evidence type="ECO:0000256" key="1">
    <source>
        <dbReference type="ARBA" id="ARBA00001971"/>
    </source>
</evidence>
<comment type="function">
    <text evidence="2">May be involved in the metabolism of insect hormones and in the breakdown of synthetic insecticides.</text>
</comment>
<keyword evidence="10 15" id="KW-0560">Oxidoreductase</keyword>
<dbReference type="InterPro" id="IPR001128">
    <property type="entry name" value="Cyt_P450"/>
</dbReference>
<evidence type="ECO:0000256" key="11">
    <source>
        <dbReference type="ARBA" id="ARBA00023004"/>
    </source>
</evidence>
<dbReference type="SUPFAM" id="SSF48264">
    <property type="entry name" value="Cytochrome P450"/>
    <property type="match status" value="1"/>
</dbReference>
<evidence type="ECO:0000256" key="6">
    <source>
        <dbReference type="ARBA" id="ARBA00022617"/>
    </source>
</evidence>
<keyword evidence="13" id="KW-0472">Membrane</keyword>
<dbReference type="InterPro" id="IPR017972">
    <property type="entry name" value="Cyt_P450_CS"/>
</dbReference>
<dbReference type="PANTHER" id="PTHR24291">
    <property type="entry name" value="CYTOCHROME P450 FAMILY 4"/>
    <property type="match status" value="1"/>
</dbReference>
<dbReference type="PRINTS" id="PR00465">
    <property type="entry name" value="EP450IV"/>
</dbReference>
<dbReference type="Gene3D" id="1.10.630.10">
    <property type="entry name" value="Cytochrome P450"/>
    <property type="match status" value="1"/>
</dbReference>
<evidence type="ECO:0000256" key="9">
    <source>
        <dbReference type="ARBA" id="ARBA00022848"/>
    </source>
</evidence>
<dbReference type="GO" id="GO:0005789">
    <property type="term" value="C:endoplasmic reticulum membrane"/>
    <property type="evidence" value="ECO:0007669"/>
    <property type="project" value="UniProtKB-SubCell"/>
</dbReference>
<dbReference type="Proteomes" id="UP001461498">
    <property type="component" value="Unassembled WGS sequence"/>
</dbReference>
<evidence type="ECO:0000256" key="12">
    <source>
        <dbReference type="ARBA" id="ARBA00023033"/>
    </source>
</evidence>
<comment type="cofactor">
    <cofactor evidence="1 14">
        <name>heme</name>
        <dbReference type="ChEBI" id="CHEBI:30413"/>
    </cofactor>
</comment>
<name>A0AAW1DAC2_9HEMI</name>
<dbReference type="GO" id="GO:0016705">
    <property type="term" value="F:oxidoreductase activity, acting on paired donors, with incorporation or reduction of molecular oxygen"/>
    <property type="evidence" value="ECO:0007669"/>
    <property type="project" value="InterPro"/>
</dbReference>
<evidence type="ECO:0000256" key="8">
    <source>
        <dbReference type="ARBA" id="ARBA00022824"/>
    </source>
</evidence>
<feature type="binding site" description="axial binding residue" evidence="14">
    <location>
        <position position="124"/>
    </location>
    <ligand>
        <name>heme</name>
        <dbReference type="ChEBI" id="CHEBI:30413"/>
    </ligand>
    <ligandPart>
        <name>Fe</name>
        <dbReference type="ChEBI" id="CHEBI:18248"/>
    </ligandPart>
</feature>
<dbReference type="PROSITE" id="PS00086">
    <property type="entry name" value="CYTOCHROME_P450"/>
    <property type="match status" value="1"/>
</dbReference>
<dbReference type="GO" id="GO:0004497">
    <property type="term" value="F:monooxygenase activity"/>
    <property type="evidence" value="ECO:0007669"/>
    <property type="project" value="UniProtKB-KW"/>
</dbReference>
<dbReference type="GO" id="GO:0005506">
    <property type="term" value="F:iron ion binding"/>
    <property type="evidence" value="ECO:0007669"/>
    <property type="project" value="InterPro"/>
</dbReference>
<evidence type="ECO:0000256" key="13">
    <source>
        <dbReference type="ARBA" id="ARBA00023136"/>
    </source>
</evidence>
<accession>A0AAW1DAC2</accession>
<evidence type="ECO:0000313" key="16">
    <source>
        <dbReference type="EMBL" id="KAK9507442.1"/>
    </source>
</evidence>
<keyword evidence="11 14" id="KW-0408">Iron</keyword>
<organism evidence="16 17">
    <name type="scientific">Rhynocoris fuscipes</name>
    <dbReference type="NCBI Taxonomy" id="488301"/>
    <lineage>
        <taxon>Eukaryota</taxon>
        <taxon>Metazoa</taxon>
        <taxon>Ecdysozoa</taxon>
        <taxon>Arthropoda</taxon>
        <taxon>Hexapoda</taxon>
        <taxon>Insecta</taxon>
        <taxon>Pterygota</taxon>
        <taxon>Neoptera</taxon>
        <taxon>Paraneoptera</taxon>
        <taxon>Hemiptera</taxon>
        <taxon>Heteroptera</taxon>
        <taxon>Panheteroptera</taxon>
        <taxon>Cimicomorpha</taxon>
        <taxon>Reduviidae</taxon>
        <taxon>Harpactorinae</taxon>
        <taxon>Harpactorini</taxon>
        <taxon>Rhynocoris</taxon>
    </lineage>
</organism>
<dbReference type="Pfam" id="PF00067">
    <property type="entry name" value="p450"/>
    <property type="match status" value="1"/>
</dbReference>
<dbReference type="InterPro" id="IPR050196">
    <property type="entry name" value="Cytochrome_P450_Monoox"/>
</dbReference>
<evidence type="ECO:0008006" key="18">
    <source>
        <dbReference type="Google" id="ProtNLM"/>
    </source>
</evidence>
<keyword evidence="6 14" id="KW-0349">Heme</keyword>
<dbReference type="GO" id="GO:0020037">
    <property type="term" value="F:heme binding"/>
    <property type="evidence" value="ECO:0007669"/>
    <property type="project" value="InterPro"/>
</dbReference>
<dbReference type="EMBL" id="JAPXFL010000004">
    <property type="protein sequence ID" value="KAK9507442.1"/>
    <property type="molecule type" value="Genomic_DNA"/>
</dbReference>
<comment type="similarity">
    <text evidence="5 15">Belongs to the cytochrome P450 family.</text>
</comment>
<reference evidence="16 17" key="1">
    <citation type="submission" date="2022-12" db="EMBL/GenBank/DDBJ databases">
        <title>Chromosome-level genome assembly of true bugs.</title>
        <authorList>
            <person name="Ma L."/>
            <person name="Li H."/>
        </authorList>
    </citation>
    <scope>NUCLEOTIDE SEQUENCE [LARGE SCALE GENOMIC DNA]</scope>
    <source>
        <strain evidence="16">Lab_2022b</strain>
    </source>
</reference>
<protein>
    <recommendedName>
        <fullName evidence="18">Cytochrome P450</fullName>
    </recommendedName>
</protein>
<keyword evidence="8" id="KW-0256">Endoplasmic reticulum</keyword>
<evidence type="ECO:0000256" key="5">
    <source>
        <dbReference type="ARBA" id="ARBA00010617"/>
    </source>
</evidence>
<dbReference type="InterPro" id="IPR036396">
    <property type="entry name" value="Cyt_P450_sf"/>
</dbReference>
<keyword evidence="12 15" id="KW-0503">Monooxygenase</keyword>
<sequence length="185" mass="21795">MLAMFPEHQEEVYQEQVKIVGEDPDIIPTMDQLNSMVYLDRVIKEVLRLFCPIGILRNLTEDIDLGEYKLPKGCTLYIMFYYLHRDPQYWSHPDQFYPDHFLDEAVANRPKGTFLPFSWGPRACPGQAYGLMTNKILISTIIRNFKFETDLKFNELKFKYALQMEVSQGYHCRIKLRNKLSQNAS</sequence>
<keyword evidence="9" id="KW-0492">Microsome</keyword>
<evidence type="ECO:0000256" key="7">
    <source>
        <dbReference type="ARBA" id="ARBA00022723"/>
    </source>
</evidence>